<sequence length="172" mass="19494">MLNFIQTAGPLVWGIIALSTLMWWLIARAYSNQSCCRMSFESSLVMQREMQSELATNDYQHVCRTWLSQAEQQLDQGLAWVSILVKVLPLLGLLGTVDGMIDSFQQLDQLDIQRQLSGGISQALLTTLSGLVTSLSGLYFVHNLNQRKRRYLAEFRSQLEVKHLEVTHAFSS</sequence>
<comment type="similarity">
    <text evidence="6">Belongs to the exbB/tolQ family.</text>
</comment>
<feature type="transmembrane region" description="Helical" evidence="7">
    <location>
        <begin position="121"/>
        <end position="141"/>
    </location>
</feature>
<dbReference type="AlphaFoldDB" id="A0A3N3DTD7"/>
<dbReference type="PANTHER" id="PTHR30625:SF18">
    <property type="entry name" value="TONB2 ENERGY TRANSDUCTION SYSTEM INNER MEMBRANE COMPONENT EXBB"/>
    <property type="match status" value="1"/>
</dbReference>
<protein>
    <submittedName>
        <fullName evidence="9">MotA/TolQ/ExbB proton channel family protein</fullName>
    </submittedName>
</protein>
<evidence type="ECO:0000313" key="10">
    <source>
        <dbReference type="Proteomes" id="UP000278792"/>
    </source>
</evidence>
<reference evidence="9 10" key="1">
    <citation type="submission" date="2018-11" db="EMBL/GenBank/DDBJ databases">
        <title>Vibrio ponticus strain CAIM 1751 pathogenic for the snapper Lutjanus guttatus.</title>
        <authorList>
            <person name="Soto-Rodriguez S."/>
            <person name="Lozano-Olvera R."/>
            <person name="Gomez-Gil B."/>
        </authorList>
    </citation>
    <scope>NUCLEOTIDE SEQUENCE [LARGE SCALE GENOMIC DNA]</scope>
    <source>
        <strain evidence="9 10">CAIM 1751</strain>
    </source>
</reference>
<comment type="caution">
    <text evidence="9">The sequence shown here is derived from an EMBL/GenBank/DDBJ whole genome shotgun (WGS) entry which is preliminary data.</text>
</comment>
<dbReference type="Pfam" id="PF01618">
    <property type="entry name" value="MotA_ExbB"/>
    <property type="match status" value="1"/>
</dbReference>
<evidence type="ECO:0000256" key="7">
    <source>
        <dbReference type="SAM" id="Phobius"/>
    </source>
</evidence>
<evidence type="ECO:0000256" key="5">
    <source>
        <dbReference type="ARBA" id="ARBA00023136"/>
    </source>
</evidence>
<evidence type="ECO:0000256" key="3">
    <source>
        <dbReference type="ARBA" id="ARBA00022692"/>
    </source>
</evidence>
<evidence type="ECO:0000313" key="9">
    <source>
        <dbReference type="EMBL" id="ROV57692.1"/>
    </source>
</evidence>
<evidence type="ECO:0000256" key="2">
    <source>
        <dbReference type="ARBA" id="ARBA00022475"/>
    </source>
</evidence>
<organism evidence="9 10">
    <name type="scientific">Vibrio ponticus</name>
    <dbReference type="NCBI Taxonomy" id="265668"/>
    <lineage>
        <taxon>Bacteria</taxon>
        <taxon>Pseudomonadati</taxon>
        <taxon>Pseudomonadota</taxon>
        <taxon>Gammaproteobacteria</taxon>
        <taxon>Vibrionales</taxon>
        <taxon>Vibrionaceae</taxon>
        <taxon>Vibrio</taxon>
    </lineage>
</organism>
<comment type="subcellular location">
    <subcellularLocation>
        <location evidence="1">Cell membrane</location>
        <topology evidence="1">Multi-pass membrane protein</topology>
    </subcellularLocation>
    <subcellularLocation>
        <location evidence="6">Membrane</location>
        <topology evidence="6">Multi-pass membrane protein</topology>
    </subcellularLocation>
</comment>
<proteinExistence type="inferred from homology"/>
<keyword evidence="5 7" id="KW-0472">Membrane</keyword>
<evidence type="ECO:0000259" key="8">
    <source>
        <dbReference type="Pfam" id="PF01618"/>
    </source>
</evidence>
<feature type="domain" description="MotA/TolQ/ExbB proton channel" evidence="8">
    <location>
        <begin position="46"/>
        <end position="155"/>
    </location>
</feature>
<dbReference type="PANTHER" id="PTHR30625">
    <property type="entry name" value="PROTEIN TOLQ"/>
    <property type="match status" value="1"/>
</dbReference>
<keyword evidence="6" id="KW-0653">Protein transport</keyword>
<evidence type="ECO:0000256" key="1">
    <source>
        <dbReference type="ARBA" id="ARBA00004651"/>
    </source>
</evidence>
<dbReference type="InterPro" id="IPR050790">
    <property type="entry name" value="ExbB/TolQ_transport"/>
</dbReference>
<keyword evidence="6" id="KW-0813">Transport</keyword>
<keyword evidence="3 7" id="KW-0812">Transmembrane</keyword>
<dbReference type="GO" id="GO:0017038">
    <property type="term" value="P:protein import"/>
    <property type="evidence" value="ECO:0007669"/>
    <property type="project" value="TreeGrafter"/>
</dbReference>
<keyword evidence="4 7" id="KW-1133">Transmembrane helix</keyword>
<evidence type="ECO:0000256" key="6">
    <source>
        <dbReference type="RuleBase" id="RU004057"/>
    </source>
</evidence>
<gene>
    <name evidence="9" type="ORF">EGH82_21860</name>
</gene>
<dbReference type="Proteomes" id="UP000278792">
    <property type="component" value="Unassembled WGS sequence"/>
</dbReference>
<dbReference type="GO" id="GO:0005886">
    <property type="term" value="C:plasma membrane"/>
    <property type="evidence" value="ECO:0007669"/>
    <property type="project" value="UniProtKB-SubCell"/>
</dbReference>
<feature type="transmembrane region" description="Helical" evidence="7">
    <location>
        <begin position="78"/>
        <end position="101"/>
    </location>
</feature>
<dbReference type="EMBL" id="RKIK01000122">
    <property type="protein sequence ID" value="ROV57692.1"/>
    <property type="molecule type" value="Genomic_DNA"/>
</dbReference>
<evidence type="ECO:0000256" key="4">
    <source>
        <dbReference type="ARBA" id="ARBA00022989"/>
    </source>
</evidence>
<feature type="transmembrane region" description="Helical" evidence="7">
    <location>
        <begin position="12"/>
        <end position="30"/>
    </location>
</feature>
<dbReference type="InterPro" id="IPR002898">
    <property type="entry name" value="MotA_ExbB_proton_chnl"/>
</dbReference>
<accession>A0A3N3DTD7</accession>
<keyword evidence="2" id="KW-1003">Cell membrane</keyword>
<dbReference type="RefSeq" id="WP_123783685.1">
    <property type="nucleotide sequence ID" value="NZ_RKIK01000122.1"/>
</dbReference>
<name>A0A3N3DTD7_9VIBR</name>